<organism evidence="1 2">
    <name type="scientific">Mycolicibacterium mucogenicum</name>
    <name type="common">Mycobacterium mucogenicum</name>
    <dbReference type="NCBI Taxonomy" id="56689"/>
    <lineage>
        <taxon>Bacteria</taxon>
        <taxon>Bacillati</taxon>
        <taxon>Actinomycetota</taxon>
        <taxon>Actinomycetes</taxon>
        <taxon>Mycobacteriales</taxon>
        <taxon>Mycobacteriaceae</taxon>
        <taxon>Mycolicibacterium</taxon>
    </lineage>
</organism>
<dbReference type="Pfam" id="PF13738">
    <property type="entry name" value="Pyr_redox_3"/>
    <property type="match status" value="1"/>
</dbReference>
<accession>A0A4R5WQ87</accession>
<reference evidence="1 2" key="1">
    <citation type="submission" date="2019-01" db="EMBL/GenBank/DDBJ databases">
        <title>High-quality-draft genome sequences of five non-tuberculosis mycobacteriaceae isolated from a nosocomial environment.</title>
        <authorList>
            <person name="Tiago I."/>
            <person name="Alarico S."/>
            <person name="Pereira S.G."/>
            <person name="Coelho C."/>
            <person name="Maranha A."/>
            <person name="Empadinhas N."/>
        </authorList>
    </citation>
    <scope>NUCLEOTIDE SEQUENCE [LARGE SCALE GENOMIC DNA]</scope>
    <source>
        <strain evidence="1 2">24AIII</strain>
    </source>
</reference>
<dbReference type="Gene3D" id="3.50.50.60">
    <property type="entry name" value="FAD/NAD(P)-binding domain"/>
    <property type="match status" value="2"/>
</dbReference>
<protein>
    <submittedName>
        <fullName evidence="1">NAD(P)/FAD-dependent oxidoreductase</fullName>
    </submittedName>
</protein>
<comment type="caution">
    <text evidence="1">The sequence shown here is derived from an EMBL/GenBank/DDBJ whole genome shotgun (WGS) entry which is preliminary data.</text>
</comment>
<sequence length="519" mass="58153">MVDHEIAVVGAGFSGIGLGIQLRRAGFRDFRILDAADGVGGVWHHNRYPGIAVDIPSTTYSYSFERNPSWSRLFAPGAELKQYAEHCVRKYGLEPHIQLRTKVDRAVFDEHENVWRLHTGSDVITARFLIGAVGPLDQPKNPDIKGINDFRGELVHTARWDDSVAIDGKRVAVIGTGATALQLVPILAERAAHLEVYQRTPIWVMPKFDTAIPPWIRTTFAAAPLTQDTVRAITTAISDFIFTTGIVYHTRLPFLVRSLERICRRHLQNQVTDPEVREKLTPAYAFGCKRPSFSNSYLTSFNRDDVALVTDPIARITAHGIVTQTRDPQSGEPRETEHAVDTLVLATGFNILQLGAVPAFPVVGIDGVELGAFWDEHRYQNFEGISTPIAPNFWLMNGPWSVAGASWFSIIEANCRHIMRCLEETRRRGATRMVVKQDHHDKYMRSMRKKAAHTVFVQPSCTQANSYYFDRHGDAPFVRPVSGVSLWLASKTFDLDSYDYSSHVDQPRNTEGSRAALST</sequence>
<dbReference type="AlphaFoldDB" id="A0A4R5WQ87"/>
<dbReference type="SUPFAM" id="SSF51905">
    <property type="entry name" value="FAD/NAD(P)-binding domain"/>
    <property type="match status" value="2"/>
</dbReference>
<proteinExistence type="predicted"/>
<dbReference type="PANTHER" id="PTHR42877:SF4">
    <property type="entry name" value="FAD_NAD(P)-BINDING DOMAIN-CONTAINING PROTEIN-RELATED"/>
    <property type="match status" value="1"/>
</dbReference>
<dbReference type="InterPro" id="IPR036188">
    <property type="entry name" value="FAD/NAD-bd_sf"/>
</dbReference>
<dbReference type="PANTHER" id="PTHR42877">
    <property type="entry name" value="L-ORNITHINE N(5)-MONOOXYGENASE-RELATED"/>
    <property type="match status" value="1"/>
</dbReference>
<evidence type="ECO:0000313" key="2">
    <source>
        <dbReference type="Proteomes" id="UP000294929"/>
    </source>
</evidence>
<dbReference type="Proteomes" id="UP000294929">
    <property type="component" value="Unassembled WGS sequence"/>
</dbReference>
<name>A0A4R5WQ87_MYCMU</name>
<dbReference type="RefSeq" id="WP_133425352.1">
    <property type="nucleotide sequence ID" value="NZ_SDLO01000001.1"/>
</dbReference>
<dbReference type="InterPro" id="IPR051209">
    <property type="entry name" value="FAD-bind_Monooxygenase_sf"/>
</dbReference>
<dbReference type="EMBL" id="SDLO01000001">
    <property type="protein sequence ID" value="TDK93689.1"/>
    <property type="molecule type" value="Genomic_DNA"/>
</dbReference>
<evidence type="ECO:0000313" key="1">
    <source>
        <dbReference type="EMBL" id="TDK93689.1"/>
    </source>
</evidence>
<gene>
    <name evidence="1" type="ORF">EUA03_00850</name>
</gene>